<evidence type="ECO:0000313" key="2">
    <source>
        <dbReference type="EMBL" id="CAB4276790.1"/>
    </source>
</evidence>
<dbReference type="EMBL" id="CAEKDK010000004">
    <property type="protein sequence ID" value="CAB4276790.1"/>
    <property type="molecule type" value="Genomic_DNA"/>
</dbReference>
<accession>A0A6J5UJR6</accession>
<name>A0A6J5UJR6_PRUAR</name>
<dbReference type="AlphaFoldDB" id="A0A6J5UJR6"/>
<proteinExistence type="predicted"/>
<evidence type="ECO:0000313" key="3">
    <source>
        <dbReference type="Proteomes" id="UP000507222"/>
    </source>
</evidence>
<feature type="region of interest" description="Disordered" evidence="1">
    <location>
        <begin position="61"/>
        <end position="94"/>
    </location>
</feature>
<protein>
    <submittedName>
        <fullName evidence="2">Uncharacterized protein</fullName>
    </submittedName>
</protein>
<gene>
    <name evidence="2" type="ORF">CURHAP_LOCUS26062</name>
</gene>
<evidence type="ECO:0000256" key="1">
    <source>
        <dbReference type="SAM" id="MobiDB-lite"/>
    </source>
</evidence>
<feature type="compositionally biased region" description="Acidic residues" evidence="1">
    <location>
        <begin position="63"/>
        <end position="85"/>
    </location>
</feature>
<organism evidence="2 3">
    <name type="scientific">Prunus armeniaca</name>
    <name type="common">Apricot</name>
    <name type="synonym">Armeniaca vulgaris</name>
    <dbReference type="NCBI Taxonomy" id="36596"/>
    <lineage>
        <taxon>Eukaryota</taxon>
        <taxon>Viridiplantae</taxon>
        <taxon>Streptophyta</taxon>
        <taxon>Embryophyta</taxon>
        <taxon>Tracheophyta</taxon>
        <taxon>Spermatophyta</taxon>
        <taxon>Magnoliopsida</taxon>
        <taxon>eudicotyledons</taxon>
        <taxon>Gunneridae</taxon>
        <taxon>Pentapetalae</taxon>
        <taxon>rosids</taxon>
        <taxon>fabids</taxon>
        <taxon>Rosales</taxon>
        <taxon>Rosaceae</taxon>
        <taxon>Amygdaloideae</taxon>
        <taxon>Amygdaleae</taxon>
        <taxon>Prunus</taxon>
    </lineage>
</organism>
<sequence length="129" mass="14689">MAKRLLARGSRFTGCWIISGTKYNDAEEELLDLGKEKIKWVQETVKTLKCLMRGPLLTSNEVVVDDEDEDKEGSNDVADDDSSDEDWGKSEDKDLVVEEEEELMELEDERYGFSKSHIYLSKLSHVAIA</sequence>
<reference evidence="2 3" key="1">
    <citation type="submission" date="2020-05" db="EMBL/GenBank/DDBJ databases">
        <authorList>
            <person name="Campoy J."/>
            <person name="Schneeberger K."/>
            <person name="Spophaly S."/>
        </authorList>
    </citation>
    <scope>NUCLEOTIDE SEQUENCE [LARGE SCALE GENOMIC DNA]</scope>
    <source>
        <strain evidence="2">PruArmRojPasFocal</strain>
    </source>
</reference>
<dbReference type="Proteomes" id="UP000507222">
    <property type="component" value="Unassembled WGS sequence"/>
</dbReference>